<keyword evidence="3" id="KW-1185">Reference proteome</keyword>
<name>A0A1J4JEA2_9EUKA</name>
<dbReference type="PROSITE" id="PS50053">
    <property type="entry name" value="UBIQUITIN_2"/>
    <property type="match status" value="1"/>
</dbReference>
<dbReference type="PANTHER" id="PTHR10666">
    <property type="entry name" value="UBIQUITIN"/>
    <property type="match status" value="1"/>
</dbReference>
<dbReference type="Pfam" id="PF00240">
    <property type="entry name" value="ubiquitin"/>
    <property type="match status" value="1"/>
</dbReference>
<dbReference type="GeneID" id="94845818"/>
<feature type="domain" description="Ubiquitin-like" evidence="1">
    <location>
        <begin position="1462"/>
        <end position="1537"/>
    </location>
</feature>
<dbReference type="RefSeq" id="XP_068350114.1">
    <property type="nucleotide sequence ID" value="XM_068511114.1"/>
</dbReference>
<dbReference type="InterPro" id="IPR019956">
    <property type="entry name" value="Ubiquitin_dom"/>
</dbReference>
<evidence type="ECO:0000313" key="2">
    <source>
        <dbReference type="EMBL" id="OHS96977.1"/>
    </source>
</evidence>
<dbReference type="VEuPathDB" id="TrichDB:TRFO_36906"/>
<comment type="caution">
    <text evidence="2">The sequence shown here is derived from an EMBL/GenBank/DDBJ whole genome shotgun (WGS) entry which is preliminary data.</text>
</comment>
<dbReference type="PRINTS" id="PR00348">
    <property type="entry name" value="UBIQUITIN"/>
</dbReference>
<dbReference type="Gene3D" id="3.10.20.90">
    <property type="entry name" value="Phosphatidylinositol 3-kinase Catalytic Subunit, Chain A, domain 1"/>
    <property type="match status" value="1"/>
</dbReference>
<accession>A0A1J4JEA2</accession>
<dbReference type="InterPro" id="IPR029071">
    <property type="entry name" value="Ubiquitin-like_domsf"/>
</dbReference>
<dbReference type="SMART" id="SM00213">
    <property type="entry name" value="UBQ"/>
    <property type="match status" value="1"/>
</dbReference>
<proteinExistence type="predicted"/>
<dbReference type="PROSITE" id="PS00299">
    <property type="entry name" value="UBIQUITIN_1"/>
    <property type="match status" value="1"/>
</dbReference>
<dbReference type="InterPro" id="IPR050158">
    <property type="entry name" value="Ubiquitin_ubiquitin-like"/>
</dbReference>
<evidence type="ECO:0000313" key="3">
    <source>
        <dbReference type="Proteomes" id="UP000179807"/>
    </source>
</evidence>
<dbReference type="InterPro" id="IPR000626">
    <property type="entry name" value="Ubiquitin-like_dom"/>
</dbReference>
<dbReference type="EMBL" id="MLAK01001146">
    <property type="protein sequence ID" value="OHS96977.1"/>
    <property type="molecule type" value="Genomic_DNA"/>
</dbReference>
<evidence type="ECO:0000259" key="1">
    <source>
        <dbReference type="PROSITE" id="PS50053"/>
    </source>
</evidence>
<dbReference type="SUPFAM" id="SSF54236">
    <property type="entry name" value="Ubiquitin-like"/>
    <property type="match status" value="1"/>
</dbReference>
<gene>
    <name evidence="2" type="ORF">TRFO_36906</name>
</gene>
<reference evidence="2" key="1">
    <citation type="submission" date="2016-10" db="EMBL/GenBank/DDBJ databases">
        <authorList>
            <person name="Benchimol M."/>
            <person name="Almeida L.G."/>
            <person name="Vasconcelos A.T."/>
            <person name="Perreira-Neves A."/>
            <person name="Rosa I.A."/>
            <person name="Tasca T."/>
            <person name="Bogo M.R."/>
            <person name="de Souza W."/>
        </authorList>
    </citation>
    <scope>NUCLEOTIDE SEQUENCE [LARGE SCALE GENOMIC DNA]</scope>
    <source>
        <strain evidence="2">K</strain>
    </source>
</reference>
<organism evidence="2 3">
    <name type="scientific">Tritrichomonas foetus</name>
    <dbReference type="NCBI Taxonomy" id="1144522"/>
    <lineage>
        <taxon>Eukaryota</taxon>
        <taxon>Metamonada</taxon>
        <taxon>Parabasalia</taxon>
        <taxon>Tritrichomonadida</taxon>
        <taxon>Tritrichomonadidae</taxon>
        <taxon>Tritrichomonas</taxon>
    </lineage>
</organism>
<dbReference type="InterPro" id="IPR019954">
    <property type="entry name" value="Ubiquitin_CS"/>
</dbReference>
<sequence>MDFDLLVSERKWDKVLDIVFEDQRFIDPLLSSNILKEIPENVLQELLLISKNPSKILTEMCHLCTTVPRFSDFAEKIYDNLHNFKFQQSCETYLVICFSTDRLIEIIKKLLTSSSVLVPPGKFVVTPDSFKWFVLGHRPEIIDQFFDYYKELIVKEKIPFQGFISYFSTETKEQIEKILLKSERYLHNDEFLERIFDGTIKSFQDPIINFVQIELLYDNFFKPGAELEINGEPGSPHVLRNLAPKILTGRSVLSSKFFELKTFEPKIWSFLIKELETVVISKFIDYEDSQLLTIAVQSLHNLDFNSYALLSFDETLNIIIKTIEKIFTRKEELVHDNNKFTNLLMLITPILIKSSSENDTISSLRAINTFNFEYRKVWSLLPAELRDKIITELCMNPLDPKEFAQWVKQSPITVLLGNLLKMSSLSHVNNILNIPNSDSNGFVEYTFQYPELYMKNLAFVTERLHVIEVFLMKNKFWEATSNVNTDSFAVWAITCMRLVSEALIDESLKNDALQIHYRLCRFLCIPLQQQNFDFQFTLLSEFICMPIALELGYKNDLYLSSIINILKMPHIPSNILAKIILTLVKTSSCDELPHLDQVASKILSSILPCFLEYEFTRDISVSDNIYPKIFMLNRRNYFEICRIVINERAAIMCPIHFQTLQKSSPQSVSSFPPIDYTLLKDYELTIQNPSITTGPLTLASIIRIFAFKAKPYTSKELKQFWNQQYPIKFLHSIILNHLSLVLSIQQPIDVPSTYKYNFPISHQLIEFYKNQKFTPLFSISPENVLDGILLAAELGSKNFDFNICYKEKLKQIAETKSNEQKHYHQRIKQMRKDLEDNIQKRRDDLQRCISDLNEFDGKPVPITPHSGYSFKENNYTTPVPLVKNHINVINLENPLLNCIPQLIQMKCILRQDLLEQFSSKFIIEIVNQAIIIKTFTNEIVLHAFNLFKDMKADAHYFSKEAKRIILTEESGVIPNHLLSAVACFALNNDEQYYIQLLKNEITAATSSEILQYYVKTSRFPHITTEHLFEIMKESHVKSLPNIISMILNPCRSYHAHPKWIDFIRSQLDKFDLYSCQKLFICTMDYLIKLGSKGAQPTEWDSIYKLLLDVYSKYPTELTVVVGLKLHPNIALNAISSSLFLTDYRVDVRTDLLLASLLDFGSEWQKVYYTIVSTLFFPSLSSTTPFIIDFIIDMLFAIEVDPITKENVLIPFIARQLTSISPLSTCFSFYKFVVSFICQSENQKYTEIFDALIQMIETMKVHFDSCSQTRLQNMFKSKTKMSPVSLEWLESQAKPYQIMKDSFNGEIVEKLIHNNQTDLIQIHTFCKRIISSNYRPIITPPKFLEFDSTIKAIAHPLFEMLINNIGDRNQCIHIILEMIGVYPNIPEFLENIYKQLARNATAKHLETIVKWNIMREDMIKLVHNKVITLFQNEPNFELLDGLSPILFYQPPIQQREVYSYGSFEIFIKTLTGKHVTLYVNSHDRIIDVKHKIQDKEGIPPDQQRLIFSGKQLEDGNTLQDYSIKKDSTLHLVLRLRGSFK</sequence>
<dbReference type="FunFam" id="3.10.20.90:FF:000222">
    <property type="entry name" value="Polyubiquitin 5"/>
    <property type="match status" value="1"/>
</dbReference>
<dbReference type="OrthoDB" id="1885901at2759"/>
<dbReference type="Proteomes" id="UP000179807">
    <property type="component" value="Unassembled WGS sequence"/>
</dbReference>
<protein>
    <recommendedName>
        <fullName evidence="1">Ubiquitin-like domain-containing protein</fullName>
    </recommendedName>
</protein>